<sequence length="110" mass="12340">MCDAGLKLPPNNEKLQREEEEVMHGTNLTLKLNFPQYQSEVEELSVKSSTEVGYVKLLIGQRKGITAKNIRILYNGTQMIDPMSLCDHPGVSPPSIDVDVYINLEHTIDV</sequence>
<dbReference type="PROSITE" id="PS50053">
    <property type="entry name" value="UBIQUITIN_2"/>
    <property type="match status" value="1"/>
</dbReference>
<dbReference type="AlphaFoldDB" id="A0A1J4MNX5"/>
<dbReference type="VEuPathDB" id="CryptoDB:cand_029880"/>
<feature type="domain" description="Ubiquitin-like" evidence="1">
    <location>
        <begin position="30"/>
        <end position="87"/>
    </location>
</feature>
<dbReference type="Pfam" id="PF00240">
    <property type="entry name" value="ubiquitin"/>
    <property type="match status" value="1"/>
</dbReference>
<dbReference type="GeneID" id="92367172"/>
<keyword evidence="3" id="KW-1185">Reference proteome</keyword>
<evidence type="ECO:0000313" key="2">
    <source>
        <dbReference type="EMBL" id="OII75743.1"/>
    </source>
</evidence>
<dbReference type="EMBL" id="LRBS01000085">
    <property type="protein sequence ID" value="OII75743.1"/>
    <property type="molecule type" value="Genomic_DNA"/>
</dbReference>
<dbReference type="OrthoDB" id="328608at2759"/>
<reference evidence="2 3" key="1">
    <citation type="submission" date="2016-10" db="EMBL/GenBank/DDBJ databases">
        <title>Reductive evolution of mitochondrial metabolism and differential evolution of invasion-related proteins in Cryptosporidium.</title>
        <authorList>
            <person name="Liu S."/>
            <person name="Roellig D.M."/>
            <person name="Guo Y."/>
            <person name="Li N."/>
            <person name="Frace M.A."/>
            <person name="Tang K."/>
            <person name="Zhang L."/>
            <person name="Feng Y."/>
            <person name="Xiao L."/>
        </authorList>
    </citation>
    <scope>NUCLEOTIDE SEQUENCE [LARGE SCALE GENOMIC DNA]</scope>
    <source>
        <strain evidence="2">30847</strain>
    </source>
</reference>
<dbReference type="Gene3D" id="3.10.20.90">
    <property type="entry name" value="Phosphatidylinositol 3-kinase Catalytic Subunit, Chain A, domain 1"/>
    <property type="match status" value="1"/>
</dbReference>
<gene>
    <name evidence="2" type="ORF">cand_029880</name>
</gene>
<dbReference type="Proteomes" id="UP000186804">
    <property type="component" value="Unassembled WGS sequence"/>
</dbReference>
<dbReference type="InterPro" id="IPR029071">
    <property type="entry name" value="Ubiquitin-like_domsf"/>
</dbReference>
<protein>
    <recommendedName>
        <fullName evidence="1">Ubiquitin-like domain-containing protein</fullName>
    </recommendedName>
</protein>
<accession>A0A1J4MNX5</accession>
<proteinExistence type="predicted"/>
<organism evidence="2 3">
    <name type="scientific">Cryptosporidium andersoni</name>
    <dbReference type="NCBI Taxonomy" id="117008"/>
    <lineage>
        <taxon>Eukaryota</taxon>
        <taxon>Sar</taxon>
        <taxon>Alveolata</taxon>
        <taxon>Apicomplexa</taxon>
        <taxon>Conoidasida</taxon>
        <taxon>Coccidia</taxon>
        <taxon>Eucoccidiorida</taxon>
        <taxon>Eimeriorina</taxon>
        <taxon>Cryptosporidiidae</taxon>
        <taxon>Cryptosporidium</taxon>
    </lineage>
</organism>
<evidence type="ECO:0000313" key="3">
    <source>
        <dbReference type="Proteomes" id="UP000186804"/>
    </source>
</evidence>
<comment type="caution">
    <text evidence="2">The sequence shown here is derived from an EMBL/GenBank/DDBJ whole genome shotgun (WGS) entry which is preliminary data.</text>
</comment>
<name>A0A1J4MNX5_9CRYT</name>
<dbReference type="InterPro" id="IPR000626">
    <property type="entry name" value="Ubiquitin-like_dom"/>
</dbReference>
<dbReference type="SUPFAM" id="SSF54236">
    <property type="entry name" value="Ubiquitin-like"/>
    <property type="match status" value="1"/>
</dbReference>
<dbReference type="RefSeq" id="XP_067067589.1">
    <property type="nucleotide sequence ID" value="XM_067213215.1"/>
</dbReference>
<evidence type="ECO:0000259" key="1">
    <source>
        <dbReference type="PROSITE" id="PS50053"/>
    </source>
</evidence>